<protein>
    <recommendedName>
        <fullName evidence="4">Nicotinamide-nucleotide adenylyltransferase</fullName>
    </recommendedName>
</protein>
<dbReference type="OrthoDB" id="5591297at2759"/>
<evidence type="ECO:0000256" key="1">
    <source>
        <dbReference type="SAM" id="MobiDB-lite"/>
    </source>
</evidence>
<dbReference type="InterPro" id="IPR014729">
    <property type="entry name" value="Rossmann-like_a/b/a_fold"/>
</dbReference>
<proteinExistence type="predicted"/>
<dbReference type="Gene3D" id="3.40.50.620">
    <property type="entry name" value="HUPs"/>
    <property type="match status" value="1"/>
</dbReference>
<dbReference type="GO" id="GO:0005634">
    <property type="term" value="C:nucleus"/>
    <property type="evidence" value="ECO:0007669"/>
    <property type="project" value="TreeGrafter"/>
</dbReference>
<dbReference type="STRING" id="1344416.A0A139A7S8"/>
<dbReference type="Proteomes" id="UP000070544">
    <property type="component" value="Unassembled WGS sequence"/>
</dbReference>
<feature type="region of interest" description="Disordered" evidence="1">
    <location>
        <begin position="35"/>
        <end position="84"/>
    </location>
</feature>
<sequence>MSTSPSHPIDLAPLSRDRPRQGGVAVHLRTLATHSGENAQESQRGYLSDGSSPNPLVLSDSPNPKWFRSAHGEGTSDVQRDVGNRDTHQNTVSLAGWHKRLEHALETLNALQSDLRLSRQTDPAAQVFRLVATNNSSWPNNASDASTQPAPSHNLVVLDSSFNPPTLAHQRLVSLAQRAFPPSSLPLSYLLLLATSNMDKQITGASLADRLVMMERTAERLAELDGHIVGVACTSAGRFLEKAQVIRRYLGGGDWRAHFLLGWDTVVRFFDEKYYPGGVEGGAMTQGIDAFFSHSTLIIADRPHPTKVATDASSSDLLADYVETLPHPLRKYFDSDKGWIRMLPGWETEVAGQSEGSAGWRYADMSSTRARELLAKVGWIEGEENLSEIESRELAVSMDTGVAAWVRERKIYVT</sequence>
<feature type="compositionally biased region" description="Polar residues" evidence="1">
    <location>
        <begin position="35"/>
        <end position="54"/>
    </location>
</feature>
<accession>A0A139A7S8</accession>
<dbReference type="SUPFAM" id="SSF52374">
    <property type="entry name" value="Nucleotidylyl transferase"/>
    <property type="match status" value="1"/>
</dbReference>
<evidence type="ECO:0008006" key="4">
    <source>
        <dbReference type="Google" id="ProtNLM"/>
    </source>
</evidence>
<dbReference type="PANTHER" id="PTHR31285:SF0">
    <property type="entry name" value="NICOTINAMIDE MONONUCLEOTIDE ADENYLYLTRANSFERASE"/>
    <property type="match status" value="1"/>
</dbReference>
<keyword evidence="3" id="KW-1185">Reference proteome</keyword>
<name>A0A139A7S8_GONPJ</name>
<feature type="region of interest" description="Disordered" evidence="1">
    <location>
        <begin position="1"/>
        <end position="22"/>
    </location>
</feature>
<evidence type="ECO:0000313" key="3">
    <source>
        <dbReference type="Proteomes" id="UP000070544"/>
    </source>
</evidence>
<dbReference type="PANTHER" id="PTHR31285">
    <property type="entry name" value="NICOTINAMIDE MONONUCLEOTIDE ADENYLYLTRANSFERASE"/>
    <property type="match status" value="1"/>
</dbReference>
<dbReference type="GO" id="GO:0016887">
    <property type="term" value="F:ATP hydrolysis activity"/>
    <property type="evidence" value="ECO:0007669"/>
    <property type="project" value="TreeGrafter"/>
</dbReference>
<gene>
    <name evidence="2" type="ORF">M427DRAFT_59160</name>
</gene>
<dbReference type="GO" id="GO:0005737">
    <property type="term" value="C:cytoplasm"/>
    <property type="evidence" value="ECO:0007669"/>
    <property type="project" value="TreeGrafter"/>
</dbReference>
<organism evidence="2 3">
    <name type="scientific">Gonapodya prolifera (strain JEL478)</name>
    <name type="common">Monoblepharis prolifera</name>
    <dbReference type="NCBI Taxonomy" id="1344416"/>
    <lineage>
        <taxon>Eukaryota</taxon>
        <taxon>Fungi</taxon>
        <taxon>Fungi incertae sedis</taxon>
        <taxon>Chytridiomycota</taxon>
        <taxon>Chytridiomycota incertae sedis</taxon>
        <taxon>Monoblepharidomycetes</taxon>
        <taxon>Monoblepharidales</taxon>
        <taxon>Gonapodyaceae</taxon>
        <taxon>Gonapodya</taxon>
    </lineage>
</organism>
<evidence type="ECO:0000313" key="2">
    <source>
        <dbReference type="EMBL" id="KXS12840.1"/>
    </source>
</evidence>
<dbReference type="AlphaFoldDB" id="A0A139A7S8"/>
<dbReference type="EMBL" id="KQ965784">
    <property type="protein sequence ID" value="KXS12840.1"/>
    <property type="molecule type" value="Genomic_DNA"/>
</dbReference>
<dbReference type="GO" id="GO:0000309">
    <property type="term" value="F:nicotinamide-nucleotide adenylyltransferase activity"/>
    <property type="evidence" value="ECO:0007669"/>
    <property type="project" value="TreeGrafter"/>
</dbReference>
<reference evidence="2 3" key="1">
    <citation type="journal article" date="2015" name="Genome Biol. Evol.">
        <title>Phylogenomic analyses indicate that early fungi evolved digesting cell walls of algal ancestors of land plants.</title>
        <authorList>
            <person name="Chang Y."/>
            <person name="Wang S."/>
            <person name="Sekimoto S."/>
            <person name="Aerts A.L."/>
            <person name="Choi C."/>
            <person name="Clum A."/>
            <person name="LaButti K.M."/>
            <person name="Lindquist E.A."/>
            <person name="Yee Ngan C."/>
            <person name="Ohm R.A."/>
            <person name="Salamov A.A."/>
            <person name="Grigoriev I.V."/>
            <person name="Spatafora J.W."/>
            <person name="Berbee M.L."/>
        </authorList>
    </citation>
    <scope>NUCLEOTIDE SEQUENCE [LARGE SCALE GENOMIC DNA]</scope>
    <source>
        <strain evidence="2 3">JEL478</strain>
    </source>
</reference>